<feature type="domain" description="Serine aminopeptidase S33" evidence="1">
    <location>
        <begin position="55"/>
        <end position="276"/>
    </location>
</feature>
<dbReference type="InterPro" id="IPR022742">
    <property type="entry name" value="Hydrolase_4"/>
</dbReference>
<dbReference type="Gene3D" id="3.40.50.1820">
    <property type="entry name" value="alpha/beta hydrolase"/>
    <property type="match status" value="1"/>
</dbReference>
<accession>A0ABX2SU81</accession>
<evidence type="ECO:0000259" key="1">
    <source>
        <dbReference type="Pfam" id="PF12146"/>
    </source>
</evidence>
<gene>
    <name evidence="2" type="ORF">HZS79_12155</name>
</gene>
<comment type="caution">
    <text evidence="2">The sequence shown here is derived from an EMBL/GenBank/DDBJ whole genome shotgun (WGS) entry which is preliminary data.</text>
</comment>
<dbReference type="PANTHER" id="PTHR43265:SF1">
    <property type="entry name" value="ESTERASE ESTD"/>
    <property type="match status" value="1"/>
</dbReference>
<proteinExistence type="predicted"/>
<evidence type="ECO:0000313" key="2">
    <source>
        <dbReference type="EMBL" id="NYS45696.1"/>
    </source>
</evidence>
<keyword evidence="3" id="KW-1185">Reference proteome</keyword>
<protein>
    <submittedName>
        <fullName evidence="2">Alpha/beta fold hydrolase</fullName>
    </submittedName>
</protein>
<dbReference type="Proteomes" id="UP000528918">
    <property type="component" value="Unassembled WGS sequence"/>
</dbReference>
<reference evidence="2 3" key="1">
    <citation type="journal article" date="2013" name="Antonie Van Leeuwenhoek">
        <title>Halomonas zhaodongensis sp. nov., a slightly halophilic bacterium isolated from saline-alkaline soils in Zhaodong, China.</title>
        <authorList>
            <person name="Jiang J."/>
            <person name="Pan Y."/>
            <person name="Meng L."/>
            <person name="Hu S."/>
            <person name="Zhang X."/>
            <person name="Hu B."/>
            <person name="Meng J."/>
            <person name="Li C."/>
            <person name="Huang H."/>
            <person name="Wang K."/>
            <person name="Su T."/>
        </authorList>
    </citation>
    <scope>NUCLEOTIDE SEQUENCE [LARGE SCALE GENOMIC DNA]</scope>
    <source>
        <strain evidence="2 3">NEAU-ST10-25</strain>
    </source>
</reference>
<dbReference type="EMBL" id="JACCDD010000006">
    <property type="protein sequence ID" value="NYS45696.1"/>
    <property type="molecule type" value="Genomic_DNA"/>
</dbReference>
<dbReference type="Pfam" id="PF12146">
    <property type="entry name" value="Hydrolase_4"/>
    <property type="match status" value="1"/>
</dbReference>
<dbReference type="GO" id="GO:0016787">
    <property type="term" value="F:hydrolase activity"/>
    <property type="evidence" value="ECO:0007669"/>
    <property type="project" value="UniProtKB-KW"/>
</dbReference>
<organism evidence="2 3">
    <name type="scientific">Vreelandella zhaodongensis</name>
    <name type="common">Halomonas zhaodongensis</name>
    <dbReference type="NCBI Taxonomy" id="1176240"/>
    <lineage>
        <taxon>Bacteria</taxon>
        <taxon>Pseudomonadati</taxon>
        <taxon>Pseudomonadota</taxon>
        <taxon>Gammaproteobacteria</taxon>
        <taxon>Oceanospirillales</taxon>
        <taxon>Halomonadaceae</taxon>
        <taxon>Vreelandella</taxon>
    </lineage>
</organism>
<sequence length="318" mass="35612">MPLHTEDVVFLSEGTSLAGTLTLPSDIVACPCVIMVHGSGPQDRDGNISGFNVQVFKFLAEHFAENGIAALRYDKRGCAQSDGSFKESGLSEMVSDACSAIDYARQRVEIDKKCMYVLGHSEGAVLSPEIGLKRPDIAGIIMLCASLRSFEEDSIKNAEVLNRDLEKMVGIKGWLARLLFYTKDPQKTMVDLRRKVEKTKAKQIWVSFSRVSTKFYRETFNYDVKSYLNRNKLPILAIGGSKDFQCHPDDTRQIPLTTASEVTVRIIENMDHMLRNQEGEPTLLSYRNAGKTPIVQEVKEQVSNWVKLKSEQAIAPEK</sequence>
<dbReference type="SUPFAM" id="SSF53474">
    <property type="entry name" value="alpha/beta-Hydrolases"/>
    <property type="match status" value="1"/>
</dbReference>
<name>A0ABX2SU81_VREZH</name>
<evidence type="ECO:0000313" key="3">
    <source>
        <dbReference type="Proteomes" id="UP000528918"/>
    </source>
</evidence>
<dbReference type="InterPro" id="IPR053145">
    <property type="entry name" value="AB_hydrolase_Est10"/>
</dbReference>
<dbReference type="InterPro" id="IPR029058">
    <property type="entry name" value="AB_hydrolase_fold"/>
</dbReference>
<keyword evidence="2" id="KW-0378">Hydrolase</keyword>
<dbReference type="PANTHER" id="PTHR43265">
    <property type="entry name" value="ESTERASE ESTD"/>
    <property type="match status" value="1"/>
</dbReference>